<dbReference type="OMA" id="ENSATWL"/>
<dbReference type="PhylomeDB" id="B4NV02"/>
<accession>B4NV02</accession>
<dbReference type="InterPro" id="IPR031961">
    <property type="entry name" value="DUF4780"/>
</dbReference>
<reference evidence="3 4" key="1">
    <citation type="journal article" date="2007" name="Nature">
        <title>Evolution of genes and genomes on the Drosophila phylogeny.</title>
        <authorList>
            <consortium name="Drosophila 12 Genomes Consortium"/>
            <person name="Clark A.G."/>
            <person name="Eisen M.B."/>
            <person name="Smith D.R."/>
            <person name="Bergman C.M."/>
            <person name="Oliver B."/>
            <person name="Markow T.A."/>
            <person name="Kaufman T.C."/>
            <person name="Kellis M."/>
            <person name="Gelbart W."/>
            <person name="Iyer V.N."/>
            <person name="Pollard D.A."/>
            <person name="Sackton T.B."/>
            <person name="Larracuente A.M."/>
            <person name="Singh N.D."/>
            <person name="Abad J.P."/>
            <person name="Abt D.N."/>
            <person name="Adryan B."/>
            <person name="Aguade M."/>
            <person name="Akashi H."/>
            <person name="Anderson W.W."/>
            <person name="Aquadro C.F."/>
            <person name="Ardell D.H."/>
            <person name="Arguello R."/>
            <person name="Artieri C.G."/>
            <person name="Barbash D.A."/>
            <person name="Barker D."/>
            <person name="Barsanti P."/>
            <person name="Batterham P."/>
            <person name="Batzoglou S."/>
            <person name="Begun D."/>
            <person name="Bhutkar A."/>
            <person name="Blanco E."/>
            <person name="Bosak S.A."/>
            <person name="Bradley R.K."/>
            <person name="Brand A.D."/>
            <person name="Brent M.R."/>
            <person name="Brooks A.N."/>
            <person name="Brown R.H."/>
            <person name="Butlin R.K."/>
            <person name="Caggese C."/>
            <person name="Calvi B.R."/>
            <person name="Bernardo de Carvalho A."/>
            <person name="Caspi A."/>
            <person name="Castrezana S."/>
            <person name="Celniker S.E."/>
            <person name="Chang J.L."/>
            <person name="Chapple C."/>
            <person name="Chatterji S."/>
            <person name="Chinwalla A."/>
            <person name="Civetta A."/>
            <person name="Clifton S.W."/>
            <person name="Comeron J.M."/>
            <person name="Costello J.C."/>
            <person name="Coyne J.A."/>
            <person name="Daub J."/>
            <person name="David R.G."/>
            <person name="Delcher A.L."/>
            <person name="Delehaunty K."/>
            <person name="Do C.B."/>
            <person name="Ebling H."/>
            <person name="Edwards K."/>
            <person name="Eickbush T."/>
            <person name="Evans J.D."/>
            <person name="Filipski A."/>
            <person name="Findeiss S."/>
            <person name="Freyhult E."/>
            <person name="Fulton L."/>
            <person name="Fulton R."/>
            <person name="Garcia A.C."/>
            <person name="Gardiner A."/>
            <person name="Garfield D.A."/>
            <person name="Garvin B.E."/>
            <person name="Gibson G."/>
            <person name="Gilbert D."/>
            <person name="Gnerre S."/>
            <person name="Godfrey J."/>
            <person name="Good R."/>
            <person name="Gotea V."/>
            <person name="Gravely B."/>
            <person name="Greenberg A.J."/>
            <person name="Griffiths-Jones S."/>
            <person name="Gross S."/>
            <person name="Guigo R."/>
            <person name="Gustafson E.A."/>
            <person name="Haerty W."/>
            <person name="Hahn M.W."/>
            <person name="Halligan D.L."/>
            <person name="Halpern A.L."/>
            <person name="Halter G.M."/>
            <person name="Han M.V."/>
            <person name="Heger A."/>
            <person name="Hillier L."/>
            <person name="Hinrichs A.S."/>
            <person name="Holmes I."/>
            <person name="Hoskins R.A."/>
            <person name="Hubisz M.J."/>
            <person name="Hultmark D."/>
            <person name="Huntley M.A."/>
            <person name="Jaffe D.B."/>
            <person name="Jagadeeshan S."/>
            <person name="Jeck W.R."/>
            <person name="Johnson J."/>
            <person name="Jones C.D."/>
            <person name="Jordan W.C."/>
            <person name="Karpen G.H."/>
            <person name="Kataoka E."/>
            <person name="Keightley P.D."/>
            <person name="Kheradpour P."/>
            <person name="Kirkness E.F."/>
            <person name="Koerich L.B."/>
            <person name="Kristiansen K."/>
            <person name="Kudrna D."/>
            <person name="Kulathinal R.J."/>
            <person name="Kumar S."/>
            <person name="Kwok R."/>
            <person name="Lander E."/>
            <person name="Langley C.H."/>
            <person name="Lapoint R."/>
            <person name="Lazzaro B.P."/>
            <person name="Lee S.J."/>
            <person name="Levesque L."/>
            <person name="Li R."/>
            <person name="Lin C.F."/>
            <person name="Lin M.F."/>
            <person name="Lindblad-Toh K."/>
            <person name="Llopart A."/>
            <person name="Long M."/>
            <person name="Low L."/>
            <person name="Lozovsky E."/>
            <person name="Lu J."/>
            <person name="Luo M."/>
            <person name="Machado C.A."/>
            <person name="Makalowski W."/>
            <person name="Marzo M."/>
            <person name="Matsuda M."/>
            <person name="Matzkin L."/>
            <person name="McAllister B."/>
            <person name="McBride C.S."/>
            <person name="McKernan B."/>
            <person name="McKernan K."/>
            <person name="Mendez-Lago M."/>
            <person name="Minx P."/>
            <person name="Mollenhauer M.U."/>
            <person name="Montooth K."/>
            <person name="Mount S.M."/>
            <person name="Mu X."/>
            <person name="Myers E."/>
            <person name="Negre B."/>
            <person name="Newfeld S."/>
            <person name="Nielsen R."/>
            <person name="Noor M.A."/>
            <person name="O'Grady P."/>
            <person name="Pachter L."/>
            <person name="Papaceit M."/>
            <person name="Parisi M.J."/>
            <person name="Parisi M."/>
            <person name="Parts L."/>
            <person name="Pedersen J.S."/>
            <person name="Pesole G."/>
            <person name="Phillippy A.M."/>
            <person name="Ponting C.P."/>
            <person name="Pop M."/>
            <person name="Porcelli D."/>
            <person name="Powell J.R."/>
            <person name="Prohaska S."/>
            <person name="Pruitt K."/>
            <person name="Puig M."/>
            <person name="Quesneville H."/>
            <person name="Ram K.R."/>
            <person name="Rand D."/>
            <person name="Rasmussen M.D."/>
            <person name="Reed L.K."/>
            <person name="Reenan R."/>
            <person name="Reily A."/>
            <person name="Remington K.A."/>
            <person name="Rieger T.T."/>
            <person name="Ritchie M.G."/>
            <person name="Robin C."/>
            <person name="Rogers Y.H."/>
            <person name="Rohde C."/>
            <person name="Rozas J."/>
            <person name="Rubenfield M.J."/>
            <person name="Ruiz A."/>
            <person name="Russo S."/>
            <person name="Salzberg S.L."/>
            <person name="Sanchez-Gracia A."/>
            <person name="Saranga D.J."/>
            <person name="Sato H."/>
            <person name="Schaeffer S.W."/>
            <person name="Schatz M.C."/>
            <person name="Schlenke T."/>
            <person name="Schwartz R."/>
            <person name="Segarra C."/>
            <person name="Singh R.S."/>
            <person name="Sirot L."/>
            <person name="Sirota M."/>
            <person name="Sisneros N.B."/>
            <person name="Smith C.D."/>
            <person name="Smith T.F."/>
            <person name="Spieth J."/>
            <person name="Stage D.E."/>
            <person name="Stark A."/>
            <person name="Stephan W."/>
            <person name="Strausberg R.L."/>
            <person name="Strempel S."/>
            <person name="Sturgill D."/>
            <person name="Sutton G."/>
            <person name="Sutton G.G."/>
            <person name="Tao W."/>
            <person name="Teichmann S."/>
            <person name="Tobari Y.N."/>
            <person name="Tomimura Y."/>
            <person name="Tsolas J.M."/>
            <person name="Valente V.L."/>
            <person name="Venter E."/>
            <person name="Venter J.C."/>
            <person name="Vicario S."/>
            <person name="Vieira F.G."/>
            <person name="Vilella A.J."/>
            <person name="Villasante A."/>
            <person name="Walenz B."/>
            <person name="Wang J."/>
            <person name="Wasserman M."/>
            <person name="Watts T."/>
            <person name="Wilson D."/>
            <person name="Wilson R.K."/>
            <person name="Wing R.A."/>
            <person name="Wolfner M.F."/>
            <person name="Wong A."/>
            <person name="Wong G.K."/>
            <person name="Wu C.I."/>
            <person name="Wu G."/>
            <person name="Yamamoto D."/>
            <person name="Yang H.P."/>
            <person name="Yang S.P."/>
            <person name="Yorke J.A."/>
            <person name="Yoshida K."/>
            <person name="Zdobnov E."/>
            <person name="Zhang P."/>
            <person name="Zhang Y."/>
            <person name="Zimin A.V."/>
            <person name="Baldwin J."/>
            <person name="Abdouelleil A."/>
            <person name="Abdulkadir J."/>
            <person name="Abebe A."/>
            <person name="Abera B."/>
            <person name="Abreu J."/>
            <person name="Acer S.C."/>
            <person name="Aftuck L."/>
            <person name="Alexander A."/>
            <person name="An P."/>
            <person name="Anderson E."/>
            <person name="Anderson S."/>
            <person name="Arachi H."/>
            <person name="Azer M."/>
            <person name="Bachantsang P."/>
            <person name="Barry A."/>
            <person name="Bayul T."/>
            <person name="Berlin A."/>
            <person name="Bessette D."/>
            <person name="Bloom T."/>
            <person name="Blye J."/>
            <person name="Boguslavskiy L."/>
            <person name="Bonnet C."/>
            <person name="Boukhgalter B."/>
            <person name="Bourzgui I."/>
            <person name="Brown A."/>
            <person name="Cahill P."/>
            <person name="Channer S."/>
            <person name="Cheshatsang Y."/>
            <person name="Chuda L."/>
            <person name="Citroen M."/>
            <person name="Collymore A."/>
            <person name="Cooke P."/>
            <person name="Costello M."/>
            <person name="D'Aco K."/>
            <person name="Daza R."/>
            <person name="De Haan G."/>
            <person name="DeGray S."/>
            <person name="DeMaso C."/>
            <person name="Dhargay N."/>
            <person name="Dooley K."/>
            <person name="Dooley E."/>
            <person name="Doricent M."/>
            <person name="Dorje P."/>
            <person name="Dorjee K."/>
            <person name="Dupes A."/>
            <person name="Elong R."/>
            <person name="Falk J."/>
            <person name="Farina A."/>
            <person name="Faro S."/>
            <person name="Ferguson D."/>
            <person name="Fisher S."/>
            <person name="Foley C.D."/>
            <person name="Franke A."/>
            <person name="Friedrich D."/>
            <person name="Gadbois L."/>
            <person name="Gearin G."/>
            <person name="Gearin C.R."/>
            <person name="Giannoukos G."/>
            <person name="Goode T."/>
            <person name="Graham J."/>
            <person name="Grandbois E."/>
            <person name="Grewal S."/>
            <person name="Gyaltsen K."/>
            <person name="Hafez N."/>
            <person name="Hagos B."/>
            <person name="Hall J."/>
            <person name="Henson C."/>
            <person name="Hollinger A."/>
            <person name="Honan T."/>
            <person name="Huard M.D."/>
            <person name="Hughes L."/>
            <person name="Hurhula B."/>
            <person name="Husby M.E."/>
            <person name="Kamat A."/>
            <person name="Kanga B."/>
            <person name="Kashin S."/>
            <person name="Khazanovich D."/>
            <person name="Kisner P."/>
            <person name="Lance K."/>
            <person name="Lara M."/>
            <person name="Lee W."/>
            <person name="Lennon N."/>
            <person name="Letendre F."/>
            <person name="LeVine R."/>
            <person name="Lipovsky A."/>
            <person name="Liu X."/>
            <person name="Liu J."/>
            <person name="Liu S."/>
            <person name="Lokyitsang T."/>
            <person name="Lokyitsang Y."/>
            <person name="Lubonja R."/>
            <person name="Lui A."/>
            <person name="MacDonald P."/>
            <person name="Magnisalis V."/>
            <person name="Maru K."/>
            <person name="Matthews C."/>
            <person name="McCusker W."/>
            <person name="McDonough S."/>
            <person name="Mehta T."/>
            <person name="Meldrim J."/>
            <person name="Meneus L."/>
            <person name="Mihai O."/>
            <person name="Mihalev A."/>
            <person name="Mihova T."/>
            <person name="Mittelman R."/>
            <person name="Mlenga V."/>
            <person name="Montmayeur A."/>
            <person name="Mulrain L."/>
            <person name="Navidi A."/>
            <person name="Naylor J."/>
            <person name="Negash T."/>
            <person name="Nguyen T."/>
            <person name="Nguyen N."/>
            <person name="Nicol R."/>
            <person name="Norbu C."/>
            <person name="Norbu N."/>
            <person name="Novod N."/>
            <person name="O'Neill B."/>
            <person name="Osman S."/>
            <person name="Markiewicz E."/>
            <person name="Oyono O.L."/>
            <person name="Patti C."/>
            <person name="Phunkhang P."/>
            <person name="Pierre F."/>
            <person name="Priest M."/>
            <person name="Raghuraman S."/>
            <person name="Rege F."/>
            <person name="Reyes R."/>
            <person name="Rise C."/>
            <person name="Rogov P."/>
            <person name="Ross K."/>
            <person name="Ryan E."/>
            <person name="Settipalli S."/>
            <person name="Shea T."/>
            <person name="Sherpa N."/>
            <person name="Shi L."/>
            <person name="Shih D."/>
            <person name="Sparrow T."/>
            <person name="Spaulding J."/>
            <person name="Stalker J."/>
            <person name="Stange-Thomann N."/>
            <person name="Stavropoulos S."/>
            <person name="Stone C."/>
            <person name="Strader C."/>
            <person name="Tesfaye S."/>
            <person name="Thomson T."/>
            <person name="Thoulutsang Y."/>
            <person name="Thoulutsang D."/>
            <person name="Topham K."/>
            <person name="Topping I."/>
            <person name="Tsamla T."/>
            <person name="Vassiliev H."/>
            <person name="Vo A."/>
            <person name="Wangchuk T."/>
            <person name="Wangdi T."/>
            <person name="Weiand M."/>
            <person name="Wilkinson J."/>
            <person name="Wilson A."/>
            <person name="Yadav S."/>
            <person name="Young G."/>
            <person name="Yu Q."/>
            <person name="Zembek L."/>
            <person name="Zhong D."/>
            <person name="Zimmer A."/>
            <person name="Zwirko Z."/>
            <person name="Jaffe D.B."/>
            <person name="Alvarez P."/>
            <person name="Brockman W."/>
            <person name="Butler J."/>
            <person name="Chin C."/>
            <person name="Gnerre S."/>
            <person name="Grabherr M."/>
            <person name="Kleber M."/>
            <person name="Mauceli E."/>
            <person name="MacCallum I."/>
        </authorList>
    </citation>
    <scope>NUCLEOTIDE SEQUENCE [LARGE SCALE GENOMIC DNA]</scope>
    <source>
        <strain evidence="4">white501</strain>
    </source>
</reference>
<gene>
    <name evidence="3" type="primary">Dsim\GD24766</name>
    <name evidence="3" type="ORF">Dsim_GD24766</name>
</gene>
<proteinExistence type="predicted"/>
<evidence type="ECO:0000256" key="1">
    <source>
        <dbReference type="SAM" id="MobiDB-lite"/>
    </source>
</evidence>
<evidence type="ECO:0000259" key="2">
    <source>
        <dbReference type="Pfam" id="PF16012"/>
    </source>
</evidence>
<evidence type="ECO:0000313" key="4">
    <source>
        <dbReference type="Proteomes" id="UP000000304"/>
    </source>
</evidence>
<name>B4NV02_DROSI</name>
<dbReference type="STRING" id="7240.B4NV02"/>
<protein>
    <submittedName>
        <fullName evidence="3">GD24766</fullName>
    </submittedName>
</protein>
<organism evidence="3 4">
    <name type="scientific">Drosophila simulans</name>
    <name type="common">Fruit fly</name>
    <dbReference type="NCBI Taxonomy" id="7240"/>
    <lineage>
        <taxon>Eukaryota</taxon>
        <taxon>Metazoa</taxon>
        <taxon>Ecdysozoa</taxon>
        <taxon>Arthropoda</taxon>
        <taxon>Hexapoda</taxon>
        <taxon>Insecta</taxon>
        <taxon>Pterygota</taxon>
        <taxon>Neoptera</taxon>
        <taxon>Endopterygota</taxon>
        <taxon>Diptera</taxon>
        <taxon>Brachycera</taxon>
        <taxon>Muscomorpha</taxon>
        <taxon>Ephydroidea</taxon>
        <taxon>Drosophilidae</taxon>
        <taxon>Drosophila</taxon>
        <taxon>Sophophora</taxon>
    </lineage>
</organism>
<feature type="region of interest" description="Disordered" evidence="1">
    <location>
        <begin position="244"/>
        <end position="267"/>
    </location>
</feature>
<sequence length="267" mass="29315">MTLLRPGFTAGNVARQFEDRLLDGERLPKRQKVEKIRPLTAPFDGPSTSRAAKATEVRKPSYAAVTVAIKVQVVPEGYRKVVLSSENLSQLEDALLEEIVLSGWDSPIKFGGIHFRVGHLIVDCRNATTAEWLQLSVPSLSKWSGISLEVKMCDDLPSSHNITIFCPRTGDKTTKWIMELIKKQNDLDTENSRLISRKNEGGGSLLSLGIDDNSCAKIISGDHKLSFSLGDISVCGLKKAKAIKSGTRQVETPRNPPVSAEKECEES</sequence>
<dbReference type="Pfam" id="PF16012">
    <property type="entry name" value="DUF4780"/>
    <property type="match status" value="1"/>
</dbReference>
<dbReference type="AlphaFoldDB" id="B4NV02"/>
<feature type="domain" description="DUF4780" evidence="2">
    <location>
        <begin position="68"/>
        <end position="234"/>
    </location>
</feature>
<dbReference type="Proteomes" id="UP000000304">
    <property type="component" value="Unassembled WGS sequence"/>
</dbReference>
<dbReference type="OrthoDB" id="7871968at2759"/>
<dbReference type="EMBL" id="CH985117">
    <property type="protein sequence ID" value="EDX16273.1"/>
    <property type="molecule type" value="Genomic_DNA"/>
</dbReference>
<evidence type="ECO:0000313" key="3">
    <source>
        <dbReference type="EMBL" id="EDX16273.1"/>
    </source>
</evidence>
<dbReference type="HOGENOM" id="CLU_1043056_0_0_1"/>
<keyword evidence="4" id="KW-1185">Reference proteome</keyword>